<dbReference type="InterPro" id="IPR019127">
    <property type="entry name" value="Exosortase"/>
</dbReference>
<keyword evidence="4 8" id="KW-0812">Transmembrane</keyword>
<evidence type="ECO:0000256" key="6">
    <source>
        <dbReference type="ARBA" id="ARBA00022989"/>
    </source>
</evidence>
<feature type="transmembrane region" description="Helical" evidence="8">
    <location>
        <begin position="14"/>
        <end position="32"/>
    </location>
</feature>
<dbReference type="EMBL" id="VOEI01000003">
    <property type="protein sequence ID" value="TWR26223.1"/>
    <property type="molecule type" value="Genomic_DNA"/>
</dbReference>
<keyword evidence="2" id="KW-1003">Cell membrane</keyword>
<evidence type="ECO:0000256" key="7">
    <source>
        <dbReference type="ARBA" id="ARBA00023136"/>
    </source>
</evidence>
<sequence length="198" mass="23031">MENQLKVSERKKRGNKIALIFVAKLFLVYFFLSEGNKFMFSATSPGGRFYHPFVAEHFNYIQGLRNILIIPSTWIINAFGFMAYRNATELMIIDGPILMVNYDCLGLGVMSFLIAFCVAFPAEWKAKVKLLIFTVLTVYILNVFRISGLALLLKVYPNQQQYFTYHHEIFNITIYIVIFLILYFWIRRHTIVPTSATI</sequence>
<keyword evidence="3" id="KW-0645">Protease</keyword>
<evidence type="ECO:0000256" key="5">
    <source>
        <dbReference type="ARBA" id="ARBA00022801"/>
    </source>
</evidence>
<dbReference type="AlphaFoldDB" id="A0A563U4I0"/>
<name>A0A563U4I0_9SPHI</name>
<dbReference type="NCBIfam" id="TIGR04178">
    <property type="entry name" value="exo_archaeo"/>
    <property type="match status" value="1"/>
</dbReference>
<evidence type="ECO:0000256" key="1">
    <source>
        <dbReference type="ARBA" id="ARBA00004651"/>
    </source>
</evidence>
<accession>A0A563U4I0</accession>
<dbReference type="GO" id="GO:0005886">
    <property type="term" value="C:plasma membrane"/>
    <property type="evidence" value="ECO:0007669"/>
    <property type="project" value="UniProtKB-SubCell"/>
</dbReference>
<evidence type="ECO:0000313" key="10">
    <source>
        <dbReference type="Proteomes" id="UP000318010"/>
    </source>
</evidence>
<gene>
    <name evidence="9" type="ORF">FPZ42_11400</name>
</gene>
<dbReference type="GO" id="GO:0006508">
    <property type="term" value="P:proteolysis"/>
    <property type="evidence" value="ECO:0007669"/>
    <property type="project" value="UniProtKB-KW"/>
</dbReference>
<keyword evidence="10" id="KW-1185">Reference proteome</keyword>
<dbReference type="NCBIfam" id="NF046083">
    <property type="entry name" value="exosort_XrtY"/>
    <property type="match status" value="1"/>
</dbReference>
<feature type="transmembrane region" description="Helical" evidence="8">
    <location>
        <begin position="67"/>
        <end position="84"/>
    </location>
</feature>
<keyword evidence="7 8" id="KW-0472">Membrane</keyword>
<dbReference type="GO" id="GO:0008233">
    <property type="term" value="F:peptidase activity"/>
    <property type="evidence" value="ECO:0007669"/>
    <property type="project" value="UniProtKB-KW"/>
</dbReference>
<proteinExistence type="predicted"/>
<dbReference type="Pfam" id="PF09721">
    <property type="entry name" value="Exosortase_EpsH"/>
    <property type="match status" value="1"/>
</dbReference>
<dbReference type="OrthoDB" id="793901at2"/>
<evidence type="ECO:0000256" key="2">
    <source>
        <dbReference type="ARBA" id="ARBA00022475"/>
    </source>
</evidence>
<feature type="transmembrane region" description="Helical" evidence="8">
    <location>
        <begin position="168"/>
        <end position="186"/>
    </location>
</feature>
<comment type="caution">
    <text evidence="9">The sequence shown here is derived from an EMBL/GenBank/DDBJ whole genome shotgun (WGS) entry which is preliminary data.</text>
</comment>
<organism evidence="9 10">
    <name type="scientific">Mucilaginibacter achroorhodeus</name>
    <dbReference type="NCBI Taxonomy" id="2599294"/>
    <lineage>
        <taxon>Bacteria</taxon>
        <taxon>Pseudomonadati</taxon>
        <taxon>Bacteroidota</taxon>
        <taxon>Sphingobacteriia</taxon>
        <taxon>Sphingobacteriales</taxon>
        <taxon>Sphingobacteriaceae</taxon>
        <taxon>Mucilaginibacter</taxon>
    </lineage>
</organism>
<feature type="transmembrane region" description="Helical" evidence="8">
    <location>
        <begin position="130"/>
        <end position="156"/>
    </location>
</feature>
<feature type="transmembrane region" description="Helical" evidence="8">
    <location>
        <begin position="104"/>
        <end position="124"/>
    </location>
</feature>
<evidence type="ECO:0000256" key="4">
    <source>
        <dbReference type="ARBA" id="ARBA00022692"/>
    </source>
</evidence>
<keyword evidence="5" id="KW-0378">Hydrolase</keyword>
<evidence type="ECO:0000256" key="3">
    <source>
        <dbReference type="ARBA" id="ARBA00022670"/>
    </source>
</evidence>
<dbReference type="InterPro" id="IPR026392">
    <property type="entry name" value="Exo/Archaeosortase_dom"/>
</dbReference>
<keyword evidence="6 8" id="KW-1133">Transmembrane helix</keyword>
<evidence type="ECO:0000313" key="9">
    <source>
        <dbReference type="EMBL" id="TWR26223.1"/>
    </source>
</evidence>
<evidence type="ECO:0000256" key="8">
    <source>
        <dbReference type="SAM" id="Phobius"/>
    </source>
</evidence>
<evidence type="ECO:0008006" key="11">
    <source>
        <dbReference type="Google" id="ProtNLM"/>
    </source>
</evidence>
<comment type="subcellular location">
    <subcellularLocation>
        <location evidence="1">Cell membrane</location>
        <topology evidence="1">Multi-pass membrane protein</topology>
    </subcellularLocation>
</comment>
<reference evidence="9 10" key="1">
    <citation type="submission" date="2019-07" db="EMBL/GenBank/DDBJ databases">
        <authorList>
            <person name="Kim J."/>
        </authorList>
    </citation>
    <scope>NUCLEOTIDE SEQUENCE [LARGE SCALE GENOMIC DNA]</scope>
    <source>
        <strain evidence="9 10">MJ1a</strain>
    </source>
</reference>
<protein>
    <recommendedName>
        <fullName evidence="11">Exosortase/archaeosortase family protein</fullName>
    </recommendedName>
</protein>
<dbReference type="RefSeq" id="WP_146271443.1">
    <property type="nucleotide sequence ID" value="NZ_VOEI01000003.1"/>
</dbReference>
<dbReference type="Proteomes" id="UP000318010">
    <property type="component" value="Unassembled WGS sequence"/>
</dbReference>